<keyword evidence="2" id="KW-0378">Hydrolase</keyword>
<sequence length="265" mass="29912">MGRINVFTDIKGGQVHYHCSGEGKDVILLHGWGANIDAFSPVHRNLEQHFKVWSFDFPGFGKSSEPPSPWSVDDYTNMLEQFIKKHDIQRPILIGHSFGGRVSIRYASDRDVHKVILVDSAGIKPKRKLKNRVKVYTYKASKALLNIPGLKSRKEDILANMKKKLGSADYQNVSGVMQQTLVKVVNEDLRHYLPNISVPTLLVWGEHDEATPVSDAKIMEEMIPDAGLVVLKGAGHYAYLDNAQEFLIILNHFLEKDKEARTSHE</sequence>
<evidence type="ECO:0000313" key="2">
    <source>
        <dbReference type="EMBL" id="AXF57094.1"/>
    </source>
</evidence>
<dbReference type="InterPro" id="IPR000073">
    <property type="entry name" value="AB_hydrolase_1"/>
</dbReference>
<dbReference type="AlphaFoldDB" id="A0A345C1L3"/>
<feature type="domain" description="AB hydrolase-1" evidence="1">
    <location>
        <begin position="26"/>
        <end position="243"/>
    </location>
</feature>
<dbReference type="PANTHER" id="PTHR43798">
    <property type="entry name" value="MONOACYLGLYCEROL LIPASE"/>
    <property type="match status" value="1"/>
</dbReference>
<dbReference type="InterPro" id="IPR050266">
    <property type="entry name" value="AB_hydrolase_sf"/>
</dbReference>
<keyword evidence="3" id="KW-1185">Reference proteome</keyword>
<evidence type="ECO:0000259" key="1">
    <source>
        <dbReference type="Pfam" id="PF00561"/>
    </source>
</evidence>
<accession>A0A345C1L3</accession>
<dbReference type="PANTHER" id="PTHR43798:SF33">
    <property type="entry name" value="HYDROLASE, PUTATIVE (AFU_ORTHOLOGUE AFUA_2G14860)-RELATED"/>
    <property type="match status" value="1"/>
</dbReference>
<dbReference type="KEGG" id="rue:DT065_14520"/>
<organism evidence="2 3">
    <name type="scientific">Salicibibacter kimchii</name>
    <dbReference type="NCBI Taxonomy" id="2099786"/>
    <lineage>
        <taxon>Bacteria</taxon>
        <taxon>Bacillati</taxon>
        <taxon>Bacillota</taxon>
        <taxon>Bacilli</taxon>
        <taxon>Bacillales</taxon>
        <taxon>Bacillaceae</taxon>
        <taxon>Salicibibacter</taxon>
    </lineage>
</organism>
<gene>
    <name evidence="2" type="ORF">DT065_14520</name>
</gene>
<evidence type="ECO:0000313" key="3">
    <source>
        <dbReference type="Proteomes" id="UP000252100"/>
    </source>
</evidence>
<protein>
    <submittedName>
        <fullName evidence="2">Alpha/beta hydrolase</fullName>
    </submittedName>
</protein>
<dbReference type="Proteomes" id="UP000252100">
    <property type="component" value="Chromosome"/>
</dbReference>
<dbReference type="InterPro" id="IPR029058">
    <property type="entry name" value="AB_hydrolase_fold"/>
</dbReference>
<dbReference type="GO" id="GO:0016787">
    <property type="term" value="F:hydrolase activity"/>
    <property type="evidence" value="ECO:0007669"/>
    <property type="project" value="UniProtKB-KW"/>
</dbReference>
<dbReference type="Pfam" id="PF00561">
    <property type="entry name" value="Abhydrolase_1"/>
    <property type="match status" value="1"/>
</dbReference>
<dbReference type="EMBL" id="CP031092">
    <property type="protein sequence ID" value="AXF57094.1"/>
    <property type="molecule type" value="Genomic_DNA"/>
</dbReference>
<name>A0A345C1L3_9BACI</name>
<dbReference type="SUPFAM" id="SSF53474">
    <property type="entry name" value="alpha/beta-Hydrolases"/>
    <property type="match status" value="1"/>
</dbReference>
<reference evidence="2 3" key="1">
    <citation type="journal article" date="2018" name="J. Microbiol.">
        <title>Salicibibacter kimchii gen. nov., sp. nov., a moderately halophilic and alkalitolerant bacterium in the family Bacillaceae, isolated from kimchi.</title>
        <authorList>
            <person name="Jang J.Y."/>
            <person name="Oh Y.J."/>
            <person name="Lim S.K."/>
            <person name="Park H.K."/>
            <person name="Lee C."/>
            <person name="Kim J.Y."/>
            <person name="Lee M.A."/>
            <person name="Choi H.J."/>
        </authorList>
    </citation>
    <scope>NUCLEOTIDE SEQUENCE [LARGE SCALE GENOMIC DNA]</scope>
    <source>
        <strain evidence="2 3">NKC1-1</strain>
    </source>
</reference>
<dbReference type="OrthoDB" id="9808398at2"/>
<dbReference type="Gene3D" id="3.40.50.1820">
    <property type="entry name" value="alpha/beta hydrolase"/>
    <property type="match status" value="1"/>
</dbReference>
<dbReference type="GO" id="GO:0016020">
    <property type="term" value="C:membrane"/>
    <property type="evidence" value="ECO:0007669"/>
    <property type="project" value="TreeGrafter"/>
</dbReference>
<proteinExistence type="predicted"/>
<dbReference type="PRINTS" id="PR00111">
    <property type="entry name" value="ABHYDROLASE"/>
</dbReference>